<dbReference type="InterPro" id="IPR007372">
    <property type="entry name" value="Lipid/polyisoprenoid-bd_YceI"/>
</dbReference>
<organism evidence="3 4">
    <name type="scientific">Ureibacillus thermophilus</name>
    <dbReference type="NCBI Taxonomy" id="367743"/>
    <lineage>
        <taxon>Bacteria</taxon>
        <taxon>Bacillati</taxon>
        <taxon>Bacillota</taxon>
        <taxon>Bacilli</taxon>
        <taxon>Bacillales</taxon>
        <taxon>Caryophanaceae</taxon>
        <taxon>Ureibacillus</taxon>
    </lineage>
</organism>
<keyword evidence="4" id="KW-1185">Reference proteome</keyword>
<accession>A0A4P6URH7</accession>
<comment type="similarity">
    <text evidence="1">Belongs to the UPF0312 family.</text>
</comment>
<feature type="domain" description="Lipid/polyisoprenoid-binding YceI-like" evidence="2">
    <location>
        <begin position="3"/>
        <end position="173"/>
    </location>
</feature>
<dbReference type="RefSeq" id="WP_208651481.1">
    <property type="nucleotide sequence ID" value="NZ_CP036528.1"/>
</dbReference>
<evidence type="ECO:0000313" key="3">
    <source>
        <dbReference type="EMBL" id="QBK25105.1"/>
    </source>
</evidence>
<protein>
    <submittedName>
        <fullName evidence="3">Polyisoprenoid-binding protein</fullName>
    </submittedName>
</protein>
<evidence type="ECO:0000313" key="4">
    <source>
        <dbReference type="Proteomes" id="UP000291151"/>
    </source>
</evidence>
<gene>
    <name evidence="3" type="ORF">DKZ56_04090</name>
</gene>
<sequence length="177" mass="19904">MAKWVIDKAHSEIGFEVRHMMVSKVRGHFESYEAEIEADDLTDLTNGKVSFTFDVASINTKLADRDNHLKSADFFDVEKYPTITFKSTEVKKKDDDEYEVTGDLTIKDVTKPVTFKVEFNGKGKNPWGVEVYGFEAEAKINREDFGLTWNAMLETGGVLVGKDVKIKAALEVNPASE</sequence>
<dbReference type="PANTHER" id="PTHR34406">
    <property type="entry name" value="PROTEIN YCEI"/>
    <property type="match status" value="1"/>
</dbReference>
<dbReference type="SMART" id="SM00867">
    <property type="entry name" value="YceI"/>
    <property type="match status" value="1"/>
</dbReference>
<dbReference type="KEGG" id="uth:DKZ56_04090"/>
<evidence type="ECO:0000259" key="2">
    <source>
        <dbReference type="SMART" id="SM00867"/>
    </source>
</evidence>
<dbReference type="InterPro" id="IPR036761">
    <property type="entry name" value="TTHA0802/YceI-like_sf"/>
</dbReference>
<dbReference type="Pfam" id="PF04264">
    <property type="entry name" value="YceI"/>
    <property type="match status" value="1"/>
</dbReference>
<dbReference type="PANTHER" id="PTHR34406:SF1">
    <property type="entry name" value="PROTEIN YCEI"/>
    <property type="match status" value="1"/>
</dbReference>
<dbReference type="AlphaFoldDB" id="A0A4P6URH7"/>
<proteinExistence type="inferred from homology"/>
<reference evidence="3 4" key="1">
    <citation type="submission" date="2019-02" db="EMBL/GenBank/DDBJ databases">
        <title>Ureibacillus thermophilus.</title>
        <authorList>
            <person name="Sunny J.S."/>
            <person name="Natarajan A."/>
            <person name="Saleena L.M."/>
        </authorList>
    </citation>
    <scope>NUCLEOTIDE SEQUENCE [LARGE SCALE GENOMIC DNA]</scope>
    <source>
        <strain evidence="3 4">LM102</strain>
    </source>
</reference>
<evidence type="ECO:0000256" key="1">
    <source>
        <dbReference type="ARBA" id="ARBA00008812"/>
    </source>
</evidence>
<dbReference type="Proteomes" id="UP000291151">
    <property type="component" value="Chromosome"/>
</dbReference>
<dbReference type="SUPFAM" id="SSF101874">
    <property type="entry name" value="YceI-like"/>
    <property type="match status" value="1"/>
</dbReference>
<name>A0A4P6URH7_9BACL</name>
<dbReference type="EMBL" id="CP036528">
    <property type="protein sequence ID" value="QBK25105.1"/>
    <property type="molecule type" value="Genomic_DNA"/>
</dbReference>
<dbReference type="Gene3D" id="2.40.128.110">
    <property type="entry name" value="Lipid/polyisoprenoid-binding, YceI-like"/>
    <property type="match status" value="1"/>
</dbReference>